<dbReference type="OrthoDB" id="5850162at2759"/>
<keyword evidence="3" id="KW-0328">Glycosyltransferase</keyword>
<protein>
    <recommendedName>
        <fullName evidence="2">glucuronosyltransferase</fullName>
        <ecNumber evidence="2">2.4.1.17</ecNumber>
    </recommendedName>
</protein>
<dbReference type="EC" id="2.4.1.17" evidence="2"/>
<dbReference type="InterPro" id="IPR050271">
    <property type="entry name" value="UDP-glycosyltransferase"/>
</dbReference>
<evidence type="ECO:0000256" key="2">
    <source>
        <dbReference type="ARBA" id="ARBA00012544"/>
    </source>
</evidence>
<dbReference type="Pfam" id="PF00201">
    <property type="entry name" value="UDPGT"/>
    <property type="match status" value="1"/>
</dbReference>
<evidence type="ECO:0000256" key="5">
    <source>
        <dbReference type="ARBA" id="ARBA00047475"/>
    </source>
</evidence>
<dbReference type="GO" id="GO:0015020">
    <property type="term" value="F:glucuronosyltransferase activity"/>
    <property type="evidence" value="ECO:0007669"/>
    <property type="project" value="UniProtKB-EC"/>
</dbReference>
<dbReference type="Gene3D" id="3.40.50.2000">
    <property type="entry name" value="Glycogen Phosphorylase B"/>
    <property type="match status" value="1"/>
</dbReference>
<keyword evidence="4" id="KW-0808">Transferase</keyword>
<organism evidence="8">
    <name type="scientific">Enterobius vermicularis</name>
    <name type="common">Human pinworm</name>
    <dbReference type="NCBI Taxonomy" id="51028"/>
    <lineage>
        <taxon>Eukaryota</taxon>
        <taxon>Metazoa</taxon>
        <taxon>Ecdysozoa</taxon>
        <taxon>Nematoda</taxon>
        <taxon>Chromadorea</taxon>
        <taxon>Rhabditida</taxon>
        <taxon>Spirurina</taxon>
        <taxon>Oxyuridomorpha</taxon>
        <taxon>Oxyuroidea</taxon>
        <taxon>Oxyuridae</taxon>
        <taxon>Enterobius</taxon>
    </lineage>
</organism>
<gene>
    <name evidence="6" type="ORF">EVEC_LOCUS851</name>
</gene>
<evidence type="ECO:0000256" key="1">
    <source>
        <dbReference type="ARBA" id="ARBA00009995"/>
    </source>
</evidence>
<dbReference type="EMBL" id="UXUI01007143">
    <property type="protein sequence ID" value="VDD85708.1"/>
    <property type="molecule type" value="Genomic_DNA"/>
</dbReference>
<dbReference type="STRING" id="51028.A0A0N4UUR0"/>
<evidence type="ECO:0000313" key="7">
    <source>
        <dbReference type="Proteomes" id="UP000274131"/>
    </source>
</evidence>
<dbReference type="InterPro" id="IPR002213">
    <property type="entry name" value="UDP_glucos_trans"/>
</dbReference>
<comment type="catalytic activity">
    <reaction evidence="5">
        <text>glucuronate acceptor + UDP-alpha-D-glucuronate = acceptor beta-D-glucuronoside + UDP + H(+)</text>
        <dbReference type="Rhea" id="RHEA:21032"/>
        <dbReference type="ChEBI" id="CHEBI:15378"/>
        <dbReference type="ChEBI" id="CHEBI:58052"/>
        <dbReference type="ChEBI" id="CHEBI:58223"/>
        <dbReference type="ChEBI" id="CHEBI:132367"/>
        <dbReference type="ChEBI" id="CHEBI:132368"/>
        <dbReference type="EC" id="2.4.1.17"/>
    </reaction>
</comment>
<name>A0A0N4UUR0_ENTVE</name>
<sequence length="79" mass="8796">MIAFVTHAGMNSVIETVTRGVPMITIPLFAEQKRNAAMVRRARIGITISAADFANPENFAALLSTILKDTRYHYQLMTQ</sequence>
<evidence type="ECO:0000313" key="8">
    <source>
        <dbReference type="WBParaSite" id="EVEC_0000114301-mRNA-1"/>
    </source>
</evidence>
<proteinExistence type="inferred from homology"/>
<evidence type="ECO:0000256" key="4">
    <source>
        <dbReference type="ARBA" id="ARBA00022679"/>
    </source>
</evidence>
<dbReference type="AlphaFoldDB" id="A0A0N4UUR0"/>
<dbReference type="SUPFAM" id="SSF53756">
    <property type="entry name" value="UDP-Glycosyltransferase/glycogen phosphorylase"/>
    <property type="match status" value="1"/>
</dbReference>
<evidence type="ECO:0000313" key="6">
    <source>
        <dbReference type="EMBL" id="VDD85708.1"/>
    </source>
</evidence>
<reference evidence="8" key="1">
    <citation type="submission" date="2017-02" db="UniProtKB">
        <authorList>
            <consortium name="WormBaseParasite"/>
        </authorList>
    </citation>
    <scope>IDENTIFICATION</scope>
</reference>
<reference evidence="6 7" key="2">
    <citation type="submission" date="2018-10" db="EMBL/GenBank/DDBJ databases">
        <authorList>
            <consortium name="Pathogen Informatics"/>
        </authorList>
    </citation>
    <scope>NUCLEOTIDE SEQUENCE [LARGE SCALE GENOMIC DNA]</scope>
</reference>
<dbReference type="WBParaSite" id="EVEC_0000114301-mRNA-1">
    <property type="protein sequence ID" value="EVEC_0000114301-mRNA-1"/>
    <property type="gene ID" value="EVEC_0000114301"/>
</dbReference>
<dbReference type="Proteomes" id="UP000274131">
    <property type="component" value="Unassembled WGS sequence"/>
</dbReference>
<keyword evidence="7" id="KW-1185">Reference proteome</keyword>
<accession>A0A0N4UUR0</accession>
<comment type="similarity">
    <text evidence="1">Belongs to the UDP-glycosyltransferase family.</text>
</comment>
<dbReference type="PANTHER" id="PTHR48043:SF23">
    <property type="entry name" value="UDP-GLUCURONOSYLTRANSFERASE"/>
    <property type="match status" value="1"/>
</dbReference>
<dbReference type="PANTHER" id="PTHR48043">
    <property type="entry name" value="EG:EG0003.4 PROTEIN-RELATED"/>
    <property type="match status" value="1"/>
</dbReference>
<evidence type="ECO:0000256" key="3">
    <source>
        <dbReference type="ARBA" id="ARBA00022676"/>
    </source>
</evidence>